<sequence length="80" mass="9295">MFGFFYLKFTRKFFKDYSQLFNNSLSAGEYNKLVRKRYRISLSVHVLPSSIIPLKQKGRAGLCRPFLPFFAGRINPLLSG</sequence>
<name>A0ABM6L1R9_9FIRM</name>
<dbReference type="EMBL" id="CP021422">
    <property type="protein sequence ID" value="ASB39285.1"/>
    <property type="molecule type" value="Genomic_DNA"/>
</dbReference>
<proteinExistence type="predicted"/>
<protein>
    <submittedName>
        <fullName evidence="1">Uncharacterized protein</fullName>
    </submittedName>
</protein>
<evidence type="ECO:0000313" key="2">
    <source>
        <dbReference type="Proteomes" id="UP000196710"/>
    </source>
</evidence>
<dbReference type="Proteomes" id="UP000196710">
    <property type="component" value="Chromosome"/>
</dbReference>
<reference evidence="2" key="1">
    <citation type="submission" date="2017-05" db="EMBL/GenBank/DDBJ databases">
        <title>Improved OligoMM genomes.</title>
        <authorList>
            <person name="Garzetti D."/>
        </authorList>
    </citation>
    <scope>NUCLEOTIDE SEQUENCE [LARGE SCALE GENOMIC DNA]</scope>
    <source>
        <strain evidence="2">KB18</strain>
    </source>
</reference>
<organism evidence="1 2">
    <name type="scientific">Acutalibacter muris</name>
    <dbReference type="NCBI Taxonomy" id="1796620"/>
    <lineage>
        <taxon>Bacteria</taxon>
        <taxon>Bacillati</taxon>
        <taxon>Bacillota</taxon>
        <taxon>Clostridia</taxon>
        <taxon>Eubacteriales</taxon>
        <taxon>Acutalibacteraceae</taxon>
        <taxon>Acutalibacter</taxon>
    </lineage>
</organism>
<accession>A0ABM6L1R9</accession>
<keyword evidence="2" id="KW-1185">Reference proteome</keyword>
<evidence type="ECO:0000313" key="1">
    <source>
        <dbReference type="EMBL" id="ASB39285.1"/>
    </source>
</evidence>
<gene>
    <name evidence="1" type="ORF">ADH66_00600</name>
</gene>